<dbReference type="RefSeq" id="WP_101236843.1">
    <property type="nucleotide sequence ID" value="NZ_PISJ01000015.1"/>
</dbReference>
<dbReference type="Proteomes" id="UP000233553">
    <property type="component" value="Unassembled WGS sequence"/>
</dbReference>
<proteinExistence type="predicted"/>
<evidence type="ECO:0000313" key="2">
    <source>
        <dbReference type="EMBL" id="PKF32617.1"/>
    </source>
</evidence>
<protein>
    <submittedName>
        <fullName evidence="2">Uncharacterized protein</fullName>
    </submittedName>
</protein>
<dbReference type="EMBL" id="PISJ01000015">
    <property type="protein sequence ID" value="PKF32617.1"/>
    <property type="molecule type" value="Genomic_DNA"/>
</dbReference>
<reference evidence="2 3" key="1">
    <citation type="submission" date="2017-12" db="EMBL/GenBank/DDBJ databases">
        <title>Draft Genome sequences of multiple microbial strains isolated from spacecraft associated surfaces.</title>
        <authorList>
            <person name="Seuylemezian A."/>
            <person name="Vaishampayan P."/>
            <person name="Venkateswaran K."/>
        </authorList>
    </citation>
    <scope>NUCLEOTIDE SEQUENCE [LARGE SCALE GENOMIC DNA]</scope>
    <source>
        <strain evidence="2 3">2P01AA</strain>
    </source>
</reference>
<keyword evidence="1" id="KW-0472">Membrane</keyword>
<evidence type="ECO:0000256" key="1">
    <source>
        <dbReference type="SAM" id="Phobius"/>
    </source>
</evidence>
<feature type="transmembrane region" description="Helical" evidence="1">
    <location>
        <begin position="271"/>
        <end position="292"/>
    </location>
</feature>
<name>A0A2N0WD93_9GAMM</name>
<accession>A0A2N0WD93</accession>
<sequence>MSVMLNICGVLVTTSHFPDTTLQQFYQQYYHCQIETAKQQFSSQVQTPQTVAELFPQPPTWWPIFTSDQLDSESFKQLIAQGVKPGVILPNEYFSAIKYYKIKKAVNEGAIPIAFYQMTHAKYFAAKATFSTAIGLRPLAALIETGWDENIIAQPAGSYIIQSDFPDELRIPARKIQYNQHFFYQAISDPSQSSGYQVVINPPLGMPLNTIEYPQLGISWDLNRTQFTSTTDGINTSLFGYILIGLSTVVIPLDYIYSAHYPSLLSSFGSSISWVSLLLGGGLLLILIISIIRRRRINARD</sequence>
<organism evidence="2 3">
    <name type="scientific">Acinetobacter proteolyticus</name>
    <dbReference type="NCBI Taxonomy" id="1776741"/>
    <lineage>
        <taxon>Bacteria</taxon>
        <taxon>Pseudomonadati</taxon>
        <taxon>Pseudomonadota</taxon>
        <taxon>Gammaproteobacteria</taxon>
        <taxon>Moraxellales</taxon>
        <taxon>Moraxellaceae</taxon>
        <taxon>Acinetobacter</taxon>
    </lineage>
</organism>
<dbReference type="AlphaFoldDB" id="A0A2N0WD93"/>
<keyword evidence="1" id="KW-0812">Transmembrane</keyword>
<keyword evidence="1" id="KW-1133">Transmembrane helix</keyword>
<comment type="caution">
    <text evidence="2">The sequence shown here is derived from an EMBL/GenBank/DDBJ whole genome shotgun (WGS) entry which is preliminary data.</text>
</comment>
<gene>
    <name evidence="2" type="ORF">CW311_13365</name>
</gene>
<evidence type="ECO:0000313" key="3">
    <source>
        <dbReference type="Proteomes" id="UP000233553"/>
    </source>
</evidence>
<feature type="transmembrane region" description="Helical" evidence="1">
    <location>
        <begin position="238"/>
        <end position="259"/>
    </location>
</feature>